<protein>
    <submittedName>
        <fullName evidence="2 3">Uncharacterized protein</fullName>
    </submittedName>
</protein>
<feature type="compositionally biased region" description="Polar residues" evidence="1">
    <location>
        <begin position="71"/>
        <end position="81"/>
    </location>
</feature>
<evidence type="ECO:0000313" key="2">
    <source>
        <dbReference type="EMBL" id="KEH18270.1"/>
    </source>
</evidence>
<reference evidence="2 4" key="2">
    <citation type="journal article" date="2014" name="BMC Genomics">
        <title>An improved genome release (version Mt4.0) for the model legume Medicago truncatula.</title>
        <authorList>
            <person name="Tang H."/>
            <person name="Krishnakumar V."/>
            <person name="Bidwell S."/>
            <person name="Rosen B."/>
            <person name="Chan A."/>
            <person name="Zhou S."/>
            <person name="Gentzbittel L."/>
            <person name="Childs K.L."/>
            <person name="Yandell M."/>
            <person name="Gundlach H."/>
            <person name="Mayer K.F."/>
            <person name="Schwartz D.C."/>
            <person name="Town C.D."/>
        </authorList>
    </citation>
    <scope>GENOME REANNOTATION</scope>
    <source>
        <strain evidence="2">A17</strain>
        <strain evidence="3 4">cv. Jemalong A17</strain>
    </source>
</reference>
<proteinExistence type="predicted"/>
<evidence type="ECO:0000313" key="4">
    <source>
        <dbReference type="Proteomes" id="UP000002051"/>
    </source>
</evidence>
<dbReference type="EnsemblPlants" id="KEH18270">
    <property type="protein sequence ID" value="KEH18270"/>
    <property type="gene ID" value="MTR_8g015490"/>
</dbReference>
<evidence type="ECO:0000256" key="1">
    <source>
        <dbReference type="SAM" id="MobiDB-lite"/>
    </source>
</evidence>
<dbReference type="PaxDb" id="3880-AES94409"/>
<evidence type="ECO:0000313" key="3">
    <source>
        <dbReference type="EnsemblPlants" id="KEH18270"/>
    </source>
</evidence>
<sequence length="186" mass="21629">METNDIQKLKFKGKAGRKVIIDLLRFIHLTIPICAGIECQNIKQGPKVGKSYFVMASINPARRNISPGETKASQMASSSRENSARRKKAVSSDQSDVAETHWQRKLKSPWRAKLRQAKCYFFSICVKAHFPHYHIIIRGWRCHFRERKIGKTQREHQGTRSYKDWRGLARSLRHHGLVIPFLFVFL</sequence>
<dbReference type="AlphaFoldDB" id="A0A072TXK6"/>
<keyword evidence="4" id="KW-1185">Reference proteome</keyword>
<feature type="region of interest" description="Disordered" evidence="1">
    <location>
        <begin position="64"/>
        <end position="96"/>
    </location>
</feature>
<dbReference type="Proteomes" id="UP000002051">
    <property type="component" value="Chromosome 8"/>
</dbReference>
<accession>A0A072TXK6</accession>
<reference evidence="3" key="3">
    <citation type="submission" date="2015-04" db="UniProtKB">
        <authorList>
            <consortium name="EnsemblPlants"/>
        </authorList>
    </citation>
    <scope>IDENTIFICATION</scope>
    <source>
        <strain evidence="3">cv. Jemalong A17</strain>
    </source>
</reference>
<dbReference type="HOGENOM" id="CLU_1456529_0_0_1"/>
<reference evidence="2 4" key="1">
    <citation type="journal article" date="2011" name="Nature">
        <title>The Medicago genome provides insight into the evolution of rhizobial symbioses.</title>
        <authorList>
            <person name="Young N.D."/>
            <person name="Debelle F."/>
            <person name="Oldroyd G.E."/>
            <person name="Geurts R."/>
            <person name="Cannon S.B."/>
            <person name="Udvardi M.K."/>
            <person name="Benedito V.A."/>
            <person name="Mayer K.F."/>
            <person name="Gouzy J."/>
            <person name="Schoof H."/>
            <person name="Van de Peer Y."/>
            <person name="Proost S."/>
            <person name="Cook D.R."/>
            <person name="Meyers B.C."/>
            <person name="Spannagl M."/>
            <person name="Cheung F."/>
            <person name="De Mita S."/>
            <person name="Krishnakumar V."/>
            <person name="Gundlach H."/>
            <person name="Zhou S."/>
            <person name="Mudge J."/>
            <person name="Bharti A.K."/>
            <person name="Murray J.D."/>
            <person name="Naoumkina M.A."/>
            <person name="Rosen B."/>
            <person name="Silverstein K.A."/>
            <person name="Tang H."/>
            <person name="Rombauts S."/>
            <person name="Zhao P.X."/>
            <person name="Zhou P."/>
            <person name="Barbe V."/>
            <person name="Bardou P."/>
            <person name="Bechner M."/>
            <person name="Bellec A."/>
            <person name="Berger A."/>
            <person name="Berges H."/>
            <person name="Bidwell S."/>
            <person name="Bisseling T."/>
            <person name="Choisne N."/>
            <person name="Couloux A."/>
            <person name="Denny R."/>
            <person name="Deshpande S."/>
            <person name="Dai X."/>
            <person name="Doyle J.J."/>
            <person name="Dudez A.M."/>
            <person name="Farmer A.D."/>
            <person name="Fouteau S."/>
            <person name="Franken C."/>
            <person name="Gibelin C."/>
            <person name="Gish J."/>
            <person name="Goldstein S."/>
            <person name="Gonzalez A.J."/>
            <person name="Green P.J."/>
            <person name="Hallab A."/>
            <person name="Hartog M."/>
            <person name="Hua A."/>
            <person name="Humphray S.J."/>
            <person name="Jeong D.H."/>
            <person name="Jing Y."/>
            <person name="Jocker A."/>
            <person name="Kenton S.M."/>
            <person name="Kim D.J."/>
            <person name="Klee K."/>
            <person name="Lai H."/>
            <person name="Lang C."/>
            <person name="Lin S."/>
            <person name="Macmil S.L."/>
            <person name="Magdelenat G."/>
            <person name="Matthews L."/>
            <person name="McCorrison J."/>
            <person name="Monaghan E.L."/>
            <person name="Mun J.H."/>
            <person name="Najar F.Z."/>
            <person name="Nicholson C."/>
            <person name="Noirot C."/>
            <person name="O'Bleness M."/>
            <person name="Paule C.R."/>
            <person name="Poulain J."/>
            <person name="Prion F."/>
            <person name="Qin B."/>
            <person name="Qu C."/>
            <person name="Retzel E.F."/>
            <person name="Riddle C."/>
            <person name="Sallet E."/>
            <person name="Samain S."/>
            <person name="Samson N."/>
            <person name="Sanders I."/>
            <person name="Saurat O."/>
            <person name="Scarpelli C."/>
            <person name="Schiex T."/>
            <person name="Segurens B."/>
            <person name="Severin A.J."/>
            <person name="Sherrier D.J."/>
            <person name="Shi R."/>
            <person name="Sims S."/>
            <person name="Singer S.R."/>
            <person name="Sinharoy S."/>
            <person name="Sterck L."/>
            <person name="Viollet A."/>
            <person name="Wang B.B."/>
            <person name="Wang K."/>
            <person name="Wang M."/>
            <person name="Wang X."/>
            <person name="Warfsmann J."/>
            <person name="Weissenbach J."/>
            <person name="White D.D."/>
            <person name="White J.D."/>
            <person name="Wiley G.B."/>
            <person name="Wincker P."/>
            <person name="Xing Y."/>
            <person name="Yang L."/>
            <person name="Yao Z."/>
            <person name="Ying F."/>
            <person name="Zhai J."/>
            <person name="Zhou L."/>
            <person name="Zuber A."/>
            <person name="Denarie J."/>
            <person name="Dixon R.A."/>
            <person name="May G.D."/>
            <person name="Schwartz D.C."/>
            <person name="Rogers J."/>
            <person name="Quetier F."/>
            <person name="Town C.D."/>
            <person name="Roe B.A."/>
        </authorList>
    </citation>
    <scope>NUCLEOTIDE SEQUENCE [LARGE SCALE GENOMIC DNA]</scope>
    <source>
        <strain evidence="2">A17</strain>
        <strain evidence="3 4">cv. Jemalong A17</strain>
    </source>
</reference>
<organism evidence="2 4">
    <name type="scientific">Medicago truncatula</name>
    <name type="common">Barrel medic</name>
    <name type="synonym">Medicago tribuloides</name>
    <dbReference type="NCBI Taxonomy" id="3880"/>
    <lineage>
        <taxon>Eukaryota</taxon>
        <taxon>Viridiplantae</taxon>
        <taxon>Streptophyta</taxon>
        <taxon>Embryophyta</taxon>
        <taxon>Tracheophyta</taxon>
        <taxon>Spermatophyta</taxon>
        <taxon>Magnoliopsida</taxon>
        <taxon>eudicotyledons</taxon>
        <taxon>Gunneridae</taxon>
        <taxon>Pentapetalae</taxon>
        <taxon>rosids</taxon>
        <taxon>fabids</taxon>
        <taxon>Fabales</taxon>
        <taxon>Fabaceae</taxon>
        <taxon>Papilionoideae</taxon>
        <taxon>50 kb inversion clade</taxon>
        <taxon>NPAAA clade</taxon>
        <taxon>Hologalegina</taxon>
        <taxon>IRL clade</taxon>
        <taxon>Trifolieae</taxon>
        <taxon>Medicago</taxon>
    </lineage>
</organism>
<name>A0A072TXK6_MEDTR</name>
<dbReference type="EMBL" id="CM001224">
    <property type="protein sequence ID" value="KEH18270.1"/>
    <property type="molecule type" value="Genomic_DNA"/>
</dbReference>
<gene>
    <name evidence="2" type="ordered locus">MTR_8g015490</name>
</gene>